<sequence length="84" mass="9603">MSCYYIIGLRLSYRQHNAVLLQEELTKFGCNIKMRLGLHETDEKYCSNDGLIILQACGEKEEVEKMLDAFNNLDGVSAKLMDLN</sequence>
<evidence type="ECO:0000313" key="2">
    <source>
        <dbReference type="Proteomes" id="UP001230220"/>
    </source>
</evidence>
<dbReference type="RefSeq" id="WP_307407487.1">
    <property type="nucleotide sequence ID" value="NZ_JAUSUR010000003.1"/>
</dbReference>
<accession>A0ABU0E2E8</accession>
<dbReference type="Gene3D" id="3.30.70.1150">
    <property type="entry name" value="ACT-like. Chain A, domain 2"/>
    <property type="match status" value="1"/>
</dbReference>
<dbReference type="InterPro" id="IPR045865">
    <property type="entry name" value="ACT-like_dom_sf"/>
</dbReference>
<proteinExistence type="predicted"/>
<evidence type="ECO:0000313" key="1">
    <source>
        <dbReference type="EMBL" id="MDQ0361068.1"/>
    </source>
</evidence>
<organism evidence="1 2">
    <name type="scientific">Breznakia pachnodae</name>
    <dbReference type="NCBI Taxonomy" id="265178"/>
    <lineage>
        <taxon>Bacteria</taxon>
        <taxon>Bacillati</taxon>
        <taxon>Bacillota</taxon>
        <taxon>Erysipelotrichia</taxon>
        <taxon>Erysipelotrichales</taxon>
        <taxon>Erysipelotrichaceae</taxon>
        <taxon>Breznakia</taxon>
    </lineage>
</organism>
<dbReference type="InterPro" id="IPR027271">
    <property type="entry name" value="Acetolactate_synth/TF_NikR_C"/>
</dbReference>
<name>A0ABU0E2E8_9FIRM</name>
<protein>
    <submittedName>
        <fullName evidence="1">Uncharacterized protein</fullName>
    </submittedName>
</protein>
<dbReference type="SUPFAM" id="SSF55021">
    <property type="entry name" value="ACT-like"/>
    <property type="match status" value="1"/>
</dbReference>
<keyword evidence="2" id="KW-1185">Reference proteome</keyword>
<gene>
    <name evidence="1" type="ORF">J2S15_001815</name>
</gene>
<dbReference type="EMBL" id="JAUSUR010000003">
    <property type="protein sequence ID" value="MDQ0361068.1"/>
    <property type="molecule type" value="Genomic_DNA"/>
</dbReference>
<dbReference type="Proteomes" id="UP001230220">
    <property type="component" value="Unassembled WGS sequence"/>
</dbReference>
<comment type="caution">
    <text evidence="1">The sequence shown here is derived from an EMBL/GenBank/DDBJ whole genome shotgun (WGS) entry which is preliminary data.</text>
</comment>
<reference evidence="1 2" key="1">
    <citation type="submission" date="2023-07" db="EMBL/GenBank/DDBJ databases">
        <title>Genomic Encyclopedia of Type Strains, Phase IV (KMG-IV): sequencing the most valuable type-strain genomes for metagenomic binning, comparative biology and taxonomic classification.</title>
        <authorList>
            <person name="Goeker M."/>
        </authorList>
    </citation>
    <scope>NUCLEOTIDE SEQUENCE [LARGE SCALE GENOMIC DNA]</scope>
    <source>
        <strain evidence="1 2">DSM 16784</strain>
    </source>
</reference>